<sequence length="133" mass="14535">MVSTRSVCVCGGGGGRGITMDDGIDHRHNPMSYSSSRTLVTLVKMENPYKQPQRGCILCNLNVDYKNTQVSSVMQLCSPFAEGLGCVAGLCGRKQKEVSKAIKKAQALGFMPVTHKHPQFMKDPNICSTKRLE</sequence>
<dbReference type="PANTHER" id="PTHR13479">
    <property type="entry name" value="30S RIBOSOMAL PROTEIN S18"/>
    <property type="match status" value="1"/>
</dbReference>
<dbReference type="Pfam" id="PF01084">
    <property type="entry name" value="Ribosomal_S18"/>
    <property type="match status" value="1"/>
</dbReference>
<keyword evidence="5" id="KW-1185">Reference proteome</keyword>
<dbReference type="GO" id="GO:0003735">
    <property type="term" value="F:structural constituent of ribosome"/>
    <property type="evidence" value="ECO:0007669"/>
    <property type="project" value="InterPro"/>
</dbReference>
<evidence type="ECO:0000313" key="4">
    <source>
        <dbReference type="Ensembl" id="ENSORLP00000027016.1"/>
    </source>
</evidence>
<dbReference type="AlphaFoldDB" id="A0A3B3H580"/>
<dbReference type="GO" id="GO:0005840">
    <property type="term" value="C:ribosome"/>
    <property type="evidence" value="ECO:0007669"/>
    <property type="project" value="UniProtKB-KW"/>
</dbReference>
<dbReference type="Ensembl" id="ENSORLT00000035741.1">
    <property type="protein sequence ID" value="ENSORLP00000027016.1"/>
    <property type="gene ID" value="ENSORLG00000027371.1"/>
</dbReference>
<keyword evidence="3" id="KW-0687">Ribonucleoprotein</keyword>
<evidence type="ECO:0000256" key="3">
    <source>
        <dbReference type="ARBA" id="ARBA00023274"/>
    </source>
</evidence>
<dbReference type="GO" id="GO:0005739">
    <property type="term" value="C:mitochondrion"/>
    <property type="evidence" value="ECO:0007669"/>
    <property type="project" value="UniProtKB-ARBA"/>
</dbReference>
<dbReference type="GO" id="GO:1990904">
    <property type="term" value="C:ribonucleoprotein complex"/>
    <property type="evidence" value="ECO:0007669"/>
    <property type="project" value="UniProtKB-KW"/>
</dbReference>
<name>A0A3B3H580_ORYLA</name>
<organism evidence="4 5">
    <name type="scientific">Oryzias latipes</name>
    <name type="common">Japanese rice fish</name>
    <name type="synonym">Japanese killifish</name>
    <dbReference type="NCBI Taxonomy" id="8090"/>
    <lineage>
        <taxon>Eukaryota</taxon>
        <taxon>Metazoa</taxon>
        <taxon>Chordata</taxon>
        <taxon>Craniata</taxon>
        <taxon>Vertebrata</taxon>
        <taxon>Euteleostomi</taxon>
        <taxon>Actinopterygii</taxon>
        <taxon>Neopterygii</taxon>
        <taxon>Teleostei</taxon>
        <taxon>Neoteleostei</taxon>
        <taxon>Acanthomorphata</taxon>
        <taxon>Ovalentaria</taxon>
        <taxon>Atherinomorphae</taxon>
        <taxon>Beloniformes</taxon>
        <taxon>Adrianichthyidae</taxon>
        <taxon>Oryziinae</taxon>
        <taxon>Oryzias</taxon>
    </lineage>
</organism>
<proteinExistence type="inferred from homology"/>
<protein>
    <recommendedName>
        <fullName evidence="6">Mitochondrial ribosomal protein S18C</fullName>
    </recommendedName>
</protein>
<dbReference type="InterPro" id="IPR036870">
    <property type="entry name" value="Ribosomal_bS18_sf"/>
</dbReference>
<comment type="similarity">
    <text evidence="1">Belongs to the bacterial ribosomal protein bS18 family.</text>
</comment>
<reference evidence="4 5" key="1">
    <citation type="journal article" date="2007" name="Nature">
        <title>The medaka draft genome and insights into vertebrate genome evolution.</title>
        <authorList>
            <person name="Kasahara M."/>
            <person name="Naruse K."/>
            <person name="Sasaki S."/>
            <person name="Nakatani Y."/>
            <person name="Qu W."/>
            <person name="Ahsan B."/>
            <person name="Yamada T."/>
            <person name="Nagayasu Y."/>
            <person name="Doi K."/>
            <person name="Kasai Y."/>
            <person name="Jindo T."/>
            <person name="Kobayashi D."/>
            <person name="Shimada A."/>
            <person name="Toyoda A."/>
            <person name="Kuroki Y."/>
            <person name="Fujiyama A."/>
            <person name="Sasaki T."/>
            <person name="Shimizu A."/>
            <person name="Asakawa S."/>
            <person name="Shimizu N."/>
            <person name="Hashimoto S."/>
            <person name="Yang J."/>
            <person name="Lee Y."/>
            <person name="Matsushima K."/>
            <person name="Sugano S."/>
            <person name="Sakaizumi M."/>
            <person name="Narita T."/>
            <person name="Ohishi K."/>
            <person name="Haga S."/>
            <person name="Ohta F."/>
            <person name="Nomoto H."/>
            <person name="Nogata K."/>
            <person name="Morishita T."/>
            <person name="Endo T."/>
            <person name="Shin-I T."/>
            <person name="Takeda H."/>
            <person name="Morishita S."/>
            <person name="Kohara Y."/>
        </authorList>
    </citation>
    <scope>NUCLEOTIDE SEQUENCE [LARGE SCALE GENOMIC DNA]</scope>
    <source>
        <strain evidence="4 5">Hd-rR</strain>
    </source>
</reference>
<dbReference type="PANTHER" id="PTHR13479:SF40">
    <property type="entry name" value="SMALL RIBOSOMAL SUBUNIT PROTEIN BS18M"/>
    <property type="match status" value="1"/>
</dbReference>
<dbReference type="Bgee" id="ENSORLG00000027371">
    <property type="expression patterns" value="Expressed in muscle tissue and 15 other cell types or tissues"/>
</dbReference>
<dbReference type="InterPro" id="IPR001648">
    <property type="entry name" value="Ribosomal_bS18"/>
</dbReference>
<dbReference type="Gene3D" id="4.10.640.10">
    <property type="entry name" value="Ribosomal protein S18"/>
    <property type="match status" value="1"/>
</dbReference>
<evidence type="ECO:0000256" key="2">
    <source>
        <dbReference type="ARBA" id="ARBA00022980"/>
    </source>
</evidence>
<evidence type="ECO:0008006" key="6">
    <source>
        <dbReference type="Google" id="ProtNLM"/>
    </source>
</evidence>
<evidence type="ECO:0000313" key="5">
    <source>
        <dbReference type="Proteomes" id="UP000001038"/>
    </source>
</evidence>
<dbReference type="Proteomes" id="UP000001038">
    <property type="component" value="Chromosome 12"/>
</dbReference>
<keyword evidence="2" id="KW-0689">Ribosomal protein</keyword>
<accession>A0A3B3H580</accession>
<dbReference type="GO" id="GO:0006412">
    <property type="term" value="P:translation"/>
    <property type="evidence" value="ECO:0007669"/>
    <property type="project" value="InterPro"/>
</dbReference>
<evidence type="ECO:0000256" key="1">
    <source>
        <dbReference type="ARBA" id="ARBA00005589"/>
    </source>
</evidence>
<reference evidence="4" key="3">
    <citation type="submission" date="2025-09" db="UniProtKB">
        <authorList>
            <consortium name="Ensembl"/>
        </authorList>
    </citation>
    <scope>IDENTIFICATION</scope>
    <source>
        <strain evidence="4">Hd-rR</strain>
    </source>
</reference>
<reference evidence="4" key="2">
    <citation type="submission" date="2025-08" db="UniProtKB">
        <authorList>
            <consortium name="Ensembl"/>
        </authorList>
    </citation>
    <scope>IDENTIFICATION</scope>
    <source>
        <strain evidence="4">Hd-rR</strain>
    </source>
</reference>
<dbReference type="GeneTree" id="ENSGT00990000208027"/>
<dbReference type="SUPFAM" id="SSF46911">
    <property type="entry name" value="Ribosomal protein S18"/>
    <property type="match status" value="1"/>
</dbReference>